<dbReference type="PANTHER" id="PTHR43861:SF1">
    <property type="entry name" value="TRANS-ACONITATE 2-METHYLTRANSFERASE"/>
    <property type="match status" value="1"/>
</dbReference>
<dbReference type="SUPFAM" id="SSF53335">
    <property type="entry name" value="S-adenosyl-L-methionine-dependent methyltransferases"/>
    <property type="match status" value="1"/>
</dbReference>
<evidence type="ECO:0000313" key="4">
    <source>
        <dbReference type="EMBL" id="MBY8885914.1"/>
    </source>
</evidence>
<accession>A0ABS7QVW4</accession>
<keyword evidence="1 4" id="KW-0489">Methyltransferase</keyword>
<name>A0ABS7QVW4_9ACTN</name>
<dbReference type="CDD" id="cd02440">
    <property type="entry name" value="AdoMet_MTases"/>
    <property type="match status" value="1"/>
</dbReference>
<dbReference type="GO" id="GO:0008168">
    <property type="term" value="F:methyltransferase activity"/>
    <property type="evidence" value="ECO:0007669"/>
    <property type="project" value="UniProtKB-KW"/>
</dbReference>
<dbReference type="GO" id="GO:0032259">
    <property type="term" value="P:methylation"/>
    <property type="evidence" value="ECO:0007669"/>
    <property type="project" value="UniProtKB-KW"/>
</dbReference>
<feature type="domain" description="Methyltransferase" evidence="3">
    <location>
        <begin position="52"/>
        <end position="145"/>
    </location>
</feature>
<dbReference type="EMBL" id="JAINVZ010000007">
    <property type="protein sequence ID" value="MBY8885914.1"/>
    <property type="molecule type" value="Genomic_DNA"/>
</dbReference>
<reference evidence="4 5" key="1">
    <citation type="submission" date="2021-08" db="EMBL/GenBank/DDBJ databases">
        <title>Streptomyces sp. PTM05 isolated from lichen.</title>
        <authorList>
            <person name="Somphong A."/>
            <person name="Phongsopitanun W."/>
            <person name="Tanasupawat S."/>
        </authorList>
    </citation>
    <scope>NUCLEOTIDE SEQUENCE [LARGE SCALE GENOMIC DNA]</scope>
    <source>
        <strain evidence="4 5">Ptm05</strain>
    </source>
</reference>
<keyword evidence="2" id="KW-0808">Transferase</keyword>
<keyword evidence="5" id="KW-1185">Reference proteome</keyword>
<gene>
    <name evidence="4" type="ORF">K7472_13765</name>
</gene>
<evidence type="ECO:0000256" key="1">
    <source>
        <dbReference type="ARBA" id="ARBA00022603"/>
    </source>
</evidence>
<sequence>MAVSDRYKEAWESYWRETPEEPGAAVWDCDASLSVKPHLALFEPFVDGSKPVVDLGCGSGTTTRFLAERFARVVGVDISHAAVEHARRADASGTAEFRQLNAAEPGEVGALHGELGDADVYLRAVIHQSEPAARPAIAEAVAALAGRGGRAFVVEPLAVAKSVIADTARGAGGPPPKIARVFAHGLTPAETEDEAVPELLRATGLSVLASGRIDLVMTEYRADGSRIDLPAQWLVVGR</sequence>
<organism evidence="4 5">
    <name type="scientific">Streptantibioticus parmotrematis</name>
    <dbReference type="NCBI Taxonomy" id="2873249"/>
    <lineage>
        <taxon>Bacteria</taxon>
        <taxon>Bacillati</taxon>
        <taxon>Actinomycetota</taxon>
        <taxon>Actinomycetes</taxon>
        <taxon>Kitasatosporales</taxon>
        <taxon>Streptomycetaceae</taxon>
        <taxon>Streptantibioticus</taxon>
    </lineage>
</organism>
<protein>
    <submittedName>
        <fullName evidence="4">Class I SAM-dependent methyltransferase</fullName>
    </submittedName>
</protein>
<dbReference type="InterPro" id="IPR041698">
    <property type="entry name" value="Methyltransf_25"/>
</dbReference>
<dbReference type="PANTHER" id="PTHR43861">
    <property type="entry name" value="TRANS-ACONITATE 2-METHYLTRANSFERASE-RELATED"/>
    <property type="match status" value="1"/>
</dbReference>
<evidence type="ECO:0000313" key="5">
    <source>
        <dbReference type="Proteomes" id="UP001198565"/>
    </source>
</evidence>
<dbReference type="RefSeq" id="WP_222977610.1">
    <property type="nucleotide sequence ID" value="NZ_JAINVZ010000007.1"/>
</dbReference>
<dbReference type="Gene3D" id="3.40.50.150">
    <property type="entry name" value="Vaccinia Virus protein VP39"/>
    <property type="match status" value="1"/>
</dbReference>
<dbReference type="InterPro" id="IPR029063">
    <property type="entry name" value="SAM-dependent_MTases_sf"/>
</dbReference>
<proteinExistence type="predicted"/>
<evidence type="ECO:0000259" key="3">
    <source>
        <dbReference type="Pfam" id="PF13649"/>
    </source>
</evidence>
<comment type="caution">
    <text evidence="4">The sequence shown here is derived from an EMBL/GenBank/DDBJ whole genome shotgun (WGS) entry which is preliminary data.</text>
</comment>
<dbReference type="Proteomes" id="UP001198565">
    <property type="component" value="Unassembled WGS sequence"/>
</dbReference>
<evidence type="ECO:0000256" key="2">
    <source>
        <dbReference type="ARBA" id="ARBA00022679"/>
    </source>
</evidence>
<dbReference type="Pfam" id="PF13649">
    <property type="entry name" value="Methyltransf_25"/>
    <property type="match status" value="1"/>
</dbReference>